<feature type="disulfide bond" evidence="15">
    <location>
        <begin position="1037"/>
        <end position="1049"/>
    </location>
</feature>
<dbReference type="PANTHER" id="PTHR22722">
    <property type="entry name" value="LOW-DENSITY LIPOPROTEIN RECEPTOR-RELATED PROTEIN 2-RELATED"/>
    <property type="match status" value="1"/>
</dbReference>
<dbReference type="InterPro" id="IPR051221">
    <property type="entry name" value="LDLR-related"/>
</dbReference>
<feature type="disulfide bond" evidence="15">
    <location>
        <begin position="1056"/>
        <end position="1071"/>
    </location>
</feature>
<dbReference type="Pfam" id="PF17682">
    <property type="entry name" value="Tau95_N"/>
    <property type="match status" value="1"/>
</dbReference>
<feature type="repeat" description="LDL-receptor class B" evidence="16">
    <location>
        <begin position="390"/>
        <end position="433"/>
    </location>
</feature>
<feature type="disulfide bond" evidence="15">
    <location>
        <begin position="1102"/>
        <end position="1117"/>
    </location>
</feature>
<comment type="subcellular location">
    <subcellularLocation>
        <location evidence="1">Cell membrane</location>
        <topology evidence="1">Single-pass type I membrane protein</topology>
    </subcellularLocation>
</comment>
<keyword evidence="5" id="KW-0254">Endocytosis</keyword>
<dbReference type="InterPro" id="IPR000033">
    <property type="entry name" value="LDLR_classB_rpt"/>
</dbReference>
<dbReference type="EMBL" id="GL448324">
    <property type="protein sequence ID" value="EFN84770.1"/>
    <property type="molecule type" value="Genomic_DNA"/>
</dbReference>
<keyword evidence="11 14" id="KW-1015">Disulfide bond</keyword>
<dbReference type="Gene3D" id="4.10.400.10">
    <property type="entry name" value="Low-density Lipoprotein Receptor"/>
    <property type="match status" value="12"/>
</dbReference>
<dbReference type="Pfam" id="PF07645">
    <property type="entry name" value="EGF_CA"/>
    <property type="match status" value="2"/>
</dbReference>
<sequence length="2292" mass="256925">MLESFVTDCQSLHSFRCENSKCIPFTFECDEYDDCGDNSDERNCEDFKLIVPASIQCARDEFRCEDAKCIPKGKFCDAVPDCADKSDEYIGCVKKLKCRGKFRCSDGHCIARDWVCDGAMDCPDGSDEQNCGNKILNASDCTNKNDRYLCKNQRCISLSTVCNGKDNCGDGSDEGVGCKNSTMSCASMGCSDMCRMTPNGPVCTCRAGYILQDNRTCIDIDECAIYGTCDQRCINTKGSYKCICQTGYMLLDDMRTCRADGGEATMIYSTTTKIRGVYLTSGMYFTAVRNLSHVVGVAMNKDYIYWSEVAQGNEAIVKSKLYRRKNEVIATAGLDVLTDIAVDWITGNIYFTDEGYARIGVCDNNGTYCTVLINEQINKPKGLALLPNKGIMYWSDWGPNAHIAMAGMDGKNSHLFVTKNIKWPISVTIDYPNNRLYWVDAKLAVVESIRLDGSDRRTVLHELIQHPFSLAVFENKLYWSDWTEKTIQSCNKFTGKDWEIMTRTSNTPYGVHIEHPALKPKIRNPCYSKPCSQLCMLNQNESYTCACTLDKDLKSDKHTCRDMSKRQHIIIAAKGVFIDYYHELLGKPKITANETYRHITAVTYDSLSGVIFASDQFKNNIVRYDPVHGDTETFISMRNEILGGMAFDDIGNNLYLSDIEQRTIEVHSLSSTANTTFYFEEQLYDIALVSEEGVMFVVFRGENGYHIDKMHMTGIGVRTKFVDSDLLGPKVSLCYDRDQRKIFWGDQGTGSIESAAITGFNKYLFRTGLNEPVSLTIAGEYIFWTQRRSDRLFWADKNDIHQKNNGVLIPTLDKVEIAHLIALHGITVHEEYGCRKNNGNCSHVCLPSSDTSYICACPSGMTLSADNHTCSGQSICPAGEIKCGGSNDVCIKRQQWCNGIKECPDGEDEPNGCKESGHCGKDKFMCKNGQCINREDWCNSRYDCADRSDEDEEKCKAASYEFRCHEGNCISSSLVCNGQFDCFDTSDELNCETHKCSSNEFTCDMRKCIPKIWKCDGQTDCPDGSDEAVKICKTSVCNDGQFRCANGRCISSSMKCDGFNDCGDESDEQHCLSGKHGHTGNCTDGEYPCYNTDICLPKKVRCNGVQDCPKNDDEHDCAYCFEDQFTCDNLKCIPQTWVCDKTDDCGDKSDEKGCGRSNWKKTVVNSSDICEEFMCSSGTCLPFSKVCDGVQDCPDGSDEQEKCATSCMQNNRCHGLCHKTPRGGVCGCVKGYRLAADMVSCDEINECEHDVCSQLCHNSAGSFVCSCFDGYIIRDDKISCKAIGPPMELIAATDRDIRKISSNAQSIDVIYSLPGLSVSGLDVNAIDDAIYWSNDNLGTINKLNVKTKESKFVTSVGNPEALAVDWITNNIYFNDNNRPNTIKVCNLEQGKCATIATMEGVGKVTALAVDPKNRWLFWSQTNWQMYNNPFSEIYQTDMMGSNMKIIASRNVGVVSGMAIDRMKSKLYWTDSFYRTIESSNLDGTGRSTFLKTDIYRPLSINIYENSLYWLMGSNGQLQKCQLYGEKLCELVNLGSANIYKHFAILHVSNHPPAENPCKDRNCNYMCVLKDKDTACICQDGKPTGLNSICTADIPSNNKATFASNNTDIRAEPIKHYNSFYSGIFIALVIIILILSGYFYHQKNKLKMTTLNNLSSIRFQNPSYDRRDEVAATLISTASNISPGQHEYTNPISNKLLTVGDNVFDNVNEINNSQDNVCTGPIISGHRFDKRLVCVKYPGNVINVEKAVETLGGISSISTAIDTPNRRLELRFRPDDGYSKPTCGDRHSTTGFLLRIRIKKNGAKQPKGDITVDTIKSQSIDAASLGALYVVCGKAGPNTSHLLENGQIDNLISDIAPRNNNHQNDTVGNFVNHIEECNISTIDSSSRDAARKICAATNTTDLYSTRTETNKDSPKKKKGASPTFHYNKYGNLSQDTEYDLPCLKVLGRVDTEFKFTNLCDFQYVPITQSKLDPNKLECIYSSIYPTGIPSFSWLKNDVPYFLPPAAFSRMDTIQQYVPKSETDSGPENLIGKNKKCQAGFPNYIYFSTSEVPTTAPKGIETAMKVKLLQNAHLEEVRQLFEERPIWSKNAIMHKTRFTSEQLKILLPSVAYYFMTGPWRIMWVKLGYDPRKDINARKYQTLDYRLKAMHGLGSTVRCKRNYSNYTLPYKSASVSKQKPAILTTTLSQEQHPKKERHLHEDVYIYREGMIPPSRQMFYQYCDIAVAEIQQMLAKLPDPLPGIKCHEKRGWLPTGFDVQCREIINKQVRAVLRKSMNIPEDRTSNIASTEAKAWY</sequence>
<proteinExistence type="inferred from homology"/>
<dbReference type="Gene3D" id="3.30.200.160">
    <property type="entry name" value="TFIIIC, subcomplex tauA, subunit Sfc1, barrel domain"/>
    <property type="match status" value="1"/>
</dbReference>
<dbReference type="PROSITE" id="PS51120">
    <property type="entry name" value="LDLRB"/>
    <property type="match status" value="3"/>
</dbReference>
<dbReference type="GO" id="GO:0043235">
    <property type="term" value="C:receptor complex"/>
    <property type="evidence" value="ECO:0007669"/>
    <property type="project" value="TreeGrafter"/>
</dbReference>
<keyword evidence="10 17" id="KW-0472">Membrane</keyword>
<dbReference type="Pfam" id="PF09734">
    <property type="entry name" value="Tau95"/>
    <property type="match status" value="1"/>
</dbReference>
<dbReference type="Pfam" id="PF14670">
    <property type="entry name" value="FXa_inhibition"/>
    <property type="match status" value="1"/>
</dbReference>
<evidence type="ECO:0000256" key="11">
    <source>
        <dbReference type="ARBA" id="ARBA00023157"/>
    </source>
</evidence>
<dbReference type="InterPro" id="IPR000152">
    <property type="entry name" value="EGF-type_Asp/Asn_hydroxyl_site"/>
</dbReference>
<evidence type="ECO:0000256" key="8">
    <source>
        <dbReference type="ARBA" id="ARBA00022737"/>
    </source>
</evidence>
<feature type="disulfide bond" evidence="15">
    <location>
        <begin position="1127"/>
        <end position="1145"/>
    </location>
</feature>
<feature type="disulfide bond" evidence="15">
    <location>
        <begin position="29"/>
        <end position="44"/>
    </location>
</feature>
<feature type="disulfide bond" evidence="15">
    <location>
        <begin position="150"/>
        <end position="168"/>
    </location>
</feature>
<dbReference type="Gene3D" id="2.10.25.10">
    <property type="entry name" value="Laminin"/>
    <property type="match status" value="4"/>
</dbReference>
<dbReference type="PROSITE" id="PS01209">
    <property type="entry name" value="LDLRA_1"/>
    <property type="match status" value="8"/>
</dbReference>
<evidence type="ECO:0000256" key="1">
    <source>
        <dbReference type="ARBA" id="ARBA00004251"/>
    </source>
</evidence>
<dbReference type="InterPro" id="IPR001881">
    <property type="entry name" value="EGF-like_Ca-bd_dom"/>
</dbReference>
<evidence type="ECO:0000256" key="12">
    <source>
        <dbReference type="ARBA" id="ARBA00023170"/>
    </source>
</evidence>
<feature type="disulfide bond" evidence="15">
    <location>
        <begin position="1044"/>
        <end position="1062"/>
    </location>
</feature>
<dbReference type="Proteomes" id="UP000008237">
    <property type="component" value="Unassembled WGS sequence"/>
</dbReference>
<evidence type="ECO:0000256" key="3">
    <source>
        <dbReference type="ARBA" id="ARBA00022475"/>
    </source>
</evidence>
<accession>E2BHT7</accession>
<dbReference type="InterPro" id="IPR042536">
    <property type="entry name" value="TFIIIC_tauA_Sfc1"/>
</dbReference>
<feature type="transmembrane region" description="Helical" evidence="17">
    <location>
        <begin position="1619"/>
        <end position="1639"/>
    </location>
</feature>
<feature type="domain" description="EGF-like" evidence="18">
    <location>
        <begin position="219"/>
        <end position="258"/>
    </location>
</feature>
<dbReference type="GO" id="GO:0005041">
    <property type="term" value="F:low-density lipoprotein particle receptor activity"/>
    <property type="evidence" value="ECO:0007669"/>
    <property type="project" value="TreeGrafter"/>
</dbReference>
<feature type="disulfide bond" evidence="15">
    <location>
        <begin position="996"/>
        <end position="1008"/>
    </location>
</feature>
<feature type="disulfide bond" evidence="15">
    <location>
        <begin position="1139"/>
        <end position="1154"/>
    </location>
</feature>
<evidence type="ECO:0000313" key="20">
    <source>
        <dbReference type="Proteomes" id="UP000008237"/>
    </source>
</evidence>
<feature type="disulfide bond" evidence="14">
    <location>
        <begin position="223"/>
        <end position="233"/>
    </location>
</feature>
<dbReference type="Pfam" id="PF00057">
    <property type="entry name" value="Ldl_recept_a"/>
    <property type="match status" value="9"/>
</dbReference>
<dbReference type="PRINTS" id="PR00261">
    <property type="entry name" value="LDLRECEPTOR"/>
</dbReference>
<keyword evidence="12 19" id="KW-0675">Receptor</keyword>
<evidence type="ECO:0000256" key="10">
    <source>
        <dbReference type="ARBA" id="ARBA00023136"/>
    </source>
</evidence>
<feature type="repeat" description="LDL-receptor class B" evidence="16">
    <location>
        <begin position="1464"/>
        <end position="1506"/>
    </location>
</feature>
<keyword evidence="7" id="KW-0732">Signal</keyword>
<dbReference type="PANTHER" id="PTHR22722:SF14">
    <property type="entry name" value="MEGALIN, ISOFORM A"/>
    <property type="match status" value="1"/>
</dbReference>
<organism evidence="20">
    <name type="scientific">Harpegnathos saltator</name>
    <name type="common">Jerdon's jumping ant</name>
    <dbReference type="NCBI Taxonomy" id="610380"/>
    <lineage>
        <taxon>Eukaryota</taxon>
        <taxon>Metazoa</taxon>
        <taxon>Ecdysozoa</taxon>
        <taxon>Arthropoda</taxon>
        <taxon>Hexapoda</taxon>
        <taxon>Insecta</taxon>
        <taxon>Pterygota</taxon>
        <taxon>Neoptera</taxon>
        <taxon>Endopterygota</taxon>
        <taxon>Hymenoptera</taxon>
        <taxon>Apocrita</taxon>
        <taxon>Aculeata</taxon>
        <taxon>Formicoidea</taxon>
        <taxon>Formicidae</taxon>
        <taxon>Ponerinae</taxon>
        <taxon>Ponerini</taxon>
        <taxon>Harpegnathos</taxon>
    </lineage>
</organism>
<dbReference type="CDD" id="cd00054">
    <property type="entry name" value="EGF_CA"/>
    <property type="match status" value="1"/>
</dbReference>
<dbReference type="FunFam" id="2.120.10.30:FF:000241">
    <property type="entry name" value="Low-density lipoprotein receptor-related protein 6"/>
    <property type="match status" value="1"/>
</dbReference>
<name>E2BHT7_HARSA</name>
<evidence type="ECO:0000256" key="7">
    <source>
        <dbReference type="ARBA" id="ARBA00022729"/>
    </source>
</evidence>
<dbReference type="FunFam" id="4.10.400.10:FF:000034">
    <property type="entry name" value="Low-density lipoprotein receptor-related protein 2"/>
    <property type="match status" value="1"/>
</dbReference>
<comment type="similarity">
    <text evidence="2">Belongs to the LDLR family.</text>
</comment>
<dbReference type="Pfam" id="PF00058">
    <property type="entry name" value="Ldl_recept_b"/>
    <property type="match status" value="3"/>
</dbReference>
<dbReference type="SUPFAM" id="SSF57424">
    <property type="entry name" value="LDL receptor-like module"/>
    <property type="match status" value="12"/>
</dbReference>
<dbReference type="InterPro" id="IPR019136">
    <property type="entry name" value="TF_IIIC_su-5_HTH"/>
</dbReference>
<dbReference type="SMART" id="SM00192">
    <property type="entry name" value="LDLa"/>
    <property type="match status" value="12"/>
</dbReference>
<keyword evidence="3" id="KW-1003">Cell membrane</keyword>
<evidence type="ECO:0000256" key="5">
    <source>
        <dbReference type="ARBA" id="ARBA00022583"/>
    </source>
</evidence>
<dbReference type="PROSITE" id="PS50026">
    <property type="entry name" value="EGF_3"/>
    <property type="match status" value="1"/>
</dbReference>
<feature type="disulfide bond" evidence="15">
    <location>
        <begin position="57"/>
        <end position="69"/>
    </location>
</feature>
<feature type="disulfide bond" evidence="15">
    <location>
        <begin position="976"/>
        <end position="991"/>
    </location>
</feature>
<dbReference type="SMART" id="SM00135">
    <property type="entry name" value="LY"/>
    <property type="match status" value="11"/>
</dbReference>
<dbReference type="InterPro" id="IPR018097">
    <property type="entry name" value="EGF_Ca-bd_CS"/>
</dbReference>
<evidence type="ECO:0000256" key="9">
    <source>
        <dbReference type="ARBA" id="ARBA00022989"/>
    </source>
</evidence>
<evidence type="ECO:0000259" key="18">
    <source>
        <dbReference type="PROSITE" id="PS50026"/>
    </source>
</evidence>
<feature type="disulfide bond" evidence="15">
    <location>
        <begin position="926"/>
        <end position="944"/>
    </location>
</feature>
<feature type="repeat" description="LDL-receptor class B" evidence="16">
    <location>
        <begin position="434"/>
        <end position="476"/>
    </location>
</feature>
<dbReference type="PROSITE" id="PS50068">
    <property type="entry name" value="LDLRA_2"/>
    <property type="match status" value="12"/>
</dbReference>
<feature type="disulfide bond" evidence="15">
    <location>
        <begin position="17"/>
        <end position="35"/>
    </location>
</feature>
<dbReference type="SUPFAM" id="SSF57196">
    <property type="entry name" value="EGF/Laminin"/>
    <property type="match status" value="6"/>
</dbReference>
<dbReference type="CDD" id="cd19941">
    <property type="entry name" value="TIL"/>
    <property type="match status" value="1"/>
</dbReference>
<dbReference type="FunFam" id="4.10.400.10:FF:000065">
    <property type="entry name" value="Transmembrane protease serine 7"/>
    <property type="match status" value="1"/>
</dbReference>
<evidence type="ECO:0000256" key="14">
    <source>
        <dbReference type="PROSITE-ProRule" id="PRU00076"/>
    </source>
</evidence>
<evidence type="ECO:0000256" key="16">
    <source>
        <dbReference type="PROSITE-ProRule" id="PRU00461"/>
    </source>
</evidence>
<feature type="disulfide bond" evidence="15">
    <location>
        <begin position="1120"/>
        <end position="1132"/>
    </location>
</feature>
<keyword evidence="8" id="KW-0677">Repeat</keyword>
<dbReference type="FunFam" id="4.10.400.10:FF:000002">
    <property type="entry name" value="Low-density lipoprotein receptor-related protein 1"/>
    <property type="match status" value="1"/>
</dbReference>
<dbReference type="SUPFAM" id="SSF63825">
    <property type="entry name" value="YWTD domain"/>
    <property type="match status" value="3"/>
</dbReference>
<dbReference type="PROSITE" id="PS01187">
    <property type="entry name" value="EGF_CA"/>
    <property type="match status" value="2"/>
</dbReference>
<keyword evidence="9 17" id="KW-1133">Transmembrane helix</keyword>
<evidence type="ECO:0000313" key="19">
    <source>
        <dbReference type="EMBL" id="EFN84770.1"/>
    </source>
</evidence>
<feature type="disulfide bond" evidence="15">
    <location>
        <begin position="1003"/>
        <end position="1021"/>
    </location>
</feature>
<comment type="caution">
    <text evidence="14">Lacks conserved residue(s) required for the propagation of feature annotation.</text>
</comment>
<evidence type="ECO:0000256" key="4">
    <source>
        <dbReference type="ARBA" id="ARBA00022536"/>
    </source>
</evidence>
<dbReference type="InterPro" id="IPR036055">
    <property type="entry name" value="LDL_receptor-like_sf"/>
</dbReference>
<keyword evidence="6 17" id="KW-0812">Transmembrane</keyword>
<feature type="disulfide bond" evidence="15">
    <location>
        <begin position="116"/>
        <end position="131"/>
    </location>
</feature>
<dbReference type="InterPro" id="IPR049883">
    <property type="entry name" value="NOTCH1_EGF-like"/>
</dbReference>
<dbReference type="SMART" id="SM00179">
    <property type="entry name" value="EGF_CA"/>
    <property type="match status" value="4"/>
</dbReference>
<protein>
    <submittedName>
        <fullName evidence="19">Putative vitellogenin receptor</fullName>
    </submittedName>
</protein>
<keyword evidence="20" id="KW-1185">Reference proteome</keyword>
<dbReference type="OMA" id="RWPSYDS"/>
<dbReference type="SMART" id="SM00181">
    <property type="entry name" value="EGF"/>
    <property type="match status" value="9"/>
</dbReference>
<feature type="disulfide bond" evidence="15">
    <location>
        <begin position="1175"/>
        <end position="1193"/>
    </location>
</feature>
<dbReference type="PROSITE" id="PS00010">
    <property type="entry name" value="ASX_HYDROXYL"/>
    <property type="match status" value="1"/>
</dbReference>
<dbReference type="FunFam" id="2.10.25.10:FF:000009">
    <property type="entry name" value="Low-density lipoprotein receptor isoform 1"/>
    <property type="match status" value="2"/>
</dbReference>
<dbReference type="STRING" id="610380.E2BHT7"/>
<dbReference type="InterPro" id="IPR002172">
    <property type="entry name" value="LDrepeatLR_classA_rpt"/>
</dbReference>
<dbReference type="InterPro" id="IPR023415">
    <property type="entry name" value="LDLR_class-A_CS"/>
</dbReference>
<evidence type="ECO:0000256" key="2">
    <source>
        <dbReference type="ARBA" id="ARBA00009939"/>
    </source>
</evidence>
<dbReference type="GO" id="GO:0005886">
    <property type="term" value="C:plasma membrane"/>
    <property type="evidence" value="ECO:0007669"/>
    <property type="project" value="UniProtKB-SubCell"/>
</dbReference>
<keyword evidence="13" id="KW-0325">Glycoprotein</keyword>
<feature type="disulfide bond" evidence="15">
    <location>
        <begin position="919"/>
        <end position="931"/>
    </location>
</feature>
<dbReference type="InterPro" id="IPR000742">
    <property type="entry name" value="EGF"/>
</dbReference>
<dbReference type="OrthoDB" id="5598268at2759"/>
<dbReference type="InParanoid" id="E2BHT7"/>
<dbReference type="GO" id="GO:0005509">
    <property type="term" value="F:calcium ion binding"/>
    <property type="evidence" value="ECO:0007669"/>
    <property type="project" value="InterPro"/>
</dbReference>
<dbReference type="FunCoup" id="E2BHT7">
    <property type="interactions" value="2"/>
</dbReference>
<feature type="disulfide bond" evidence="15">
    <location>
        <begin position="104"/>
        <end position="122"/>
    </location>
</feature>
<dbReference type="InterPro" id="IPR041499">
    <property type="entry name" value="Tfc1/Sfc1_N"/>
</dbReference>
<reference evidence="19 20" key="1">
    <citation type="journal article" date="2010" name="Science">
        <title>Genomic comparison of the ants Camponotus floridanus and Harpegnathos saltator.</title>
        <authorList>
            <person name="Bonasio R."/>
            <person name="Zhang G."/>
            <person name="Ye C."/>
            <person name="Mutti N.S."/>
            <person name="Fang X."/>
            <person name="Qin N."/>
            <person name="Donahue G."/>
            <person name="Yang P."/>
            <person name="Li Q."/>
            <person name="Li C."/>
            <person name="Zhang P."/>
            <person name="Huang Z."/>
            <person name="Berger S.L."/>
            <person name="Reinberg D."/>
            <person name="Wang J."/>
            <person name="Liebig J."/>
        </authorList>
    </citation>
    <scope>NUCLEOTIDE SEQUENCE [LARGE SCALE GENOMIC DNA]</scope>
    <source>
        <strain evidence="19 20">R22 G/1</strain>
    </source>
</reference>
<feature type="disulfide bond" evidence="15">
    <location>
        <begin position="64"/>
        <end position="82"/>
    </location>
</feature>
<dbReference type="InterPro" id="IPR011042">
    <property type="entry name" value="6-blade_b-propeller_TolB-like"/>
</dbReference>
<keyword evidence="4 14" id="KW-0245">EGF-like domain</keyword>
<dbReference type="PROSITE" id="PS01186">
    <property type="entry name" value="EGF_2"/>
    <property type="match status" value="1"/>
</dbReference>
<dbReference type="Gene3D" id="2.120.10.30">
    <property type="entry name" value="TolB, C-terminal domain"/>
    <property type="match status" value="3"/>
</dbReference>
<evidence type="ECO:0000256" key="6">
    <source>
        <dbReference type="ARBA" id="ARBA00022692"/>
    </source>
</evidence>
<gene>
    <name evidence="19" type="ORF">EAI_05883</name>
</gene>
<evidence type="ECO:0000256" key="15">
    <source>
        <dbReference type="PROSITE-ProRule" id="PRU00124"/>
    </source>
</evidence>
<evidence type="ECO:0000256" key="13">
    <source>
        <dbReference type="ARBA" id="ARBA00023180"/>
    </source>
</evidence>
<dbReference type="CDD" id="cd00112">
    <property type="entry name" value="LDLa"/>
    <property type="match status" value="11"/>
</dbReference>
<dbReference type="GO" id="GO:0006897">
    <property type="term" value="P:endocytosis"/>
    <property type="evidence" value="ECO:0007669"/>
    <property type="project" value="UniProtKB-KW"/>
</dbReference>
<feature type="disulfide bond" evidence="15">
    <location>
        <begin position="964"/>
        <end position="982"/>
    </location>
</feature>
<evidence type="ECO:0000256" key="17">
    <source>
        <dbReference type="SAM" id="Phobius"/>
    </source>
</evidence>